<dbReference type="InterPro" id="IPR029058">
    <property type="entry name" value="AB_hydrolase_fold"/>
</dbReference>
<keyword evidence="2" id="KW-0442">Lipid degradation</keyword>
<dbReference type="EMBL" id="JAHIBW010000017">
    <property type="protein sequence ID" value="KAG7303112.1"/>
    <property type="molecule type" value="Genomic_DNA"/>
</dbReference>
<keyword evidence="6" id="KW-1185">Reference proteome</keyword>
<keyword evidence="2" id="KW-0378">Hydrolase</keyword>
<proteinExistence type="inferred from homology"/>
<evidence type="ECO:0000256" key="1">
    <source>
        <dbReference type="ARBA" id="ARBA00010701"/>
    </source>
</evidence>
<evidence type="ECO:0000259" key="4">
    <source>
        <dbReference type="Pfam" id="PF04083"/>
    </source>
</evidence>
<dbReference type="InterPro" id="IPR006693">
    <property type="entry name" value="AB_hydrolase_lipase"/>
</dbReference>
<dbReference type="Proteomes" id="UP000823941">
    <property type="component" value="Chromosome 17"/>
</dbReference>
<gene>
    <name evidence="5" type="ORF">JYU34_013141</name>
</gene>
<sequence length="418" mass="46955">MRLLLILCCITVTWGGPSPHADLVQKYVEAEYGGRFSNNIIADALTDVPGLISRYNYPVEVHTVTTPDGYVLQMHRIPHGRDRNNRPGNKTAVFLQHGMLSSSADYVIVGPENSLAYRLAEEGYDVWMGNARGNYYSRKHTHLDPDDRSNLDFWRFSWEEIGSIDMPTCIDYILDLKGHKKLHFVGFSQGGTVFLVMGALRPEYSEKIISFQGLAPASYFVNNEYGFIKAIAPYEKVLMVLAADAGIGEFLGRSNIFTALGIAACSDQSFLQPLCLAVPILGNSFQRLNATMLPAYIGHAPAGMSIRQLAHYGQSINNKSFRRYDLGLAGNMQNYGQFYPPEYDLSGITCPSYIHYSYRDKLVNYRDVELMSTKLGGPVTMYPVEDRLFTHLDFCWGVDQVKMYHGNVLEGMRLAENL</sequence>
<evidence type="ECO:0000313" key="5">
    <source>
        <dbReference type="EMBL" id="KAG7303112.1"/>
    </source>
</evidence>
<dbReference type="Gene3D" id="3.40.50.1820">
    <property type="entry name" value="alpha/beta hydrolase"/>
    <property type="match status" value="1"/>
</dbReference>
<evidence type="ECO:0000256" key="3">
    <source>
        <dbReference type="SAM" id="SignalP"/>
    </source>
</evidence>
<comment type="similarity">
    <text evidence="1 2">Belongs to the AB hydrolase superfamily. Lipase family.</text>
</comment>
<comment type="caution">
    <text evidence="5">The sequence shown here is derived from an EMBL/GenBank/DDBJ whole genome shotgun (WGS) entry which is preliminary data.</text>
</comment>
<evidence type="ECO:0000313" key="6">
    <source>
        <dbReference type="Proteomes" id="UP000823941"/>
    </source>
</evidence>
<dbReference type="PIRSF" id="PIRSF000862">
    <property type="entry name" value="Steryl_ester_lip"/>
    <property type="match status" value="1"/>
</dbReference>
<protein>
    <recommendedName>
        <fullName evidence="2">Lipase</fullName>
    </recommendedName>
</protein>
<feature type="chain" id="PRO_5047087652" description="Lipase" evidence="3">
    <location>
        <begin position="16"/>
        <end position="418"/>
    </location>
</feature>
<keyword evidence="2" id="KW-0443">Lipid metabolism</keyword>
<name>A0ABQ7QD17_PLUXY</name>
<evidence type="ECO:0000256" key="2">
    <source>
        <dbReference type="PIRNR" id="PIRNR000862"/>
    </source>
</evidence>
<organism evidence="5 6">
    <name type="scientific">Plutella xylostella</name>
    <name type="common">Diamondback moth</name>
    <name type="synonym">Plutella maculipennis</name>
    <dbReference type="NCBI Taxonomy" id="51655"/>
    <lineage>
        <taxon>Eukaryota</taxon>
        <taxon>Metazoa</taxon>
        <taxon>Ecdysozoa</taxon>
        <taxon>Arthropoda</taxon>
        <taxon>Hexapoda</taxon>
        <taxon>Insecta</taxon>
        <taxon>Pterygota</taxon>
        <taxon>Neoptera</taxon>
        <taxon>Endopterygota</taxon>
        <taxon>Lepidoptera</taxon>
        <taxon>Glossata</taxon>
        <taxon>Ditrysia</taxon>
        <taxon>Yponomeutoidea</taxon>
        <taxon>Plutellidae</taxon>
        <taxon>Plutella</taxon>
    </lineage>
</organism>
<feature type="signal peptide" evidence="3">
    <location>
        <begin position="1"/>
        <end position="15"/>
    </location>
</feature>
<dbReference type="InterPro" id="IPR025483">
    <property type="entry name" value="Lipase_euk"/>
</dbReference>
<dbReference type="Pfam" id="PF04083">
    <property type="entry name" value="Abhydro_lipase"/>
    <property type="match status" value="1"/>
</dbReference>
<dbReference type="PANTHER" id="PTHR11005">
    <property type="entry name" value="LYSOSOMAL ACID LIPASE-RELATED"/>
    <property type="match status" value="1"/>
</dbReference>
<accession>A0ABQ7QD17</accession>
<reference evidence="5 6" key="1">
    <citation type="submission" date="2021-06" db="EMBL/GenBank/DDBJ databases">
        <title>A haploid diamondback moth (Plutella xylostella L.) genome assembly resolves 31 chromosomes and identifies a diamide resistance mutation.</title>
        <authorList>
            <person name="Ward C.M."/>
            <person name="Perry K.D."/>
            <person name="Baker G."/>
            <person name="Powis K."/>
            <person name="Heckel D.G."/>
            <person name="Baxter S.W."/>
        </authorList>
    </citation>
    <scope>NUCLEOTIDE SEQUENCE [LARGE SCALE GENOMIC DNA]</scope>
    <source>
        <strain evidence="5 6">LV</strain>
        <tissue evidence="5">Single pupa</tissue>
    </source>
</reference>
<dbReference type="SUPFAM" id="SSF53474">
    <property type="entry name" value="alpha/beta-Hydrolases"/>
    <property type="match status" value="1"/>
</dbReference>
<keyword evidence="3" id="KW-0732">Signal</keyword>
<feature type="domain" description="Partial AB-hydrolase lipase" evidence="4">
    <location>
        <begin position="51"/>
        <end position="108"/>
    </location>
</feature>